<name>A0AAV1CZL2_OLDCO</name>
<keyword evidence="3" id="KW-0805">Transcription regulation</keyword>
<dbReference type="InterPro" id="IPR034456">
    <property type="entry name" value="MED28"/>
</dbReference>
<keyword evidence="4" id="KW-0175">Coiled coil</keyword>
<feature type="non-terminal residue" evidence="7">
    <location>
        <position position="1"/>
    </location>
</feature>
<dbReference type="Pfam" id="PF11594">
    <property type="entry name" value="Med28"/>
    <property type="match status" value="1"/>
</dbReference>
<evidence type="ECO:0000256" key="4">
    <source>
        <dbReference type="ARBA" id="ARBA00023054"/>
    </source>
</evidence>
<evidence type="ECO:0000313" key="8">
    <source>
        <dbReference type="Proteomes" id="UP001161247"/>
    </source>
</evidence>
<sequence>DVERRAGDFMEAVKNLQLYFVSLQREDQPTQAEILRREITRMEGELNFKDDLIRQQERIIQGWRLK</sequence>
<evidence type="ECO:0000256" key="6">
    <source>
        <dbReference type="ARBA" id="ARBA00023242"/>
    </source>
</evidence>
<evidence type="ECO:0000256" key="2">
    <source>
        <dbReference type="ARBA" id="ARBA00005571"/>
    </source>
</evidence>
<proteinExistence type="inferred from homology"/>
<protein>
    <submittedName>
        <fullName evidence="7">OLC1v1036719C1</fullName>
    </submittedName>
</protein>
<accession>A0AAV1CZL2</accession>
<dbReference type="Proteomes" id="UP001161247">
    <property type="component" value="Chromosome 3"/>
</dbReference>
<dbReference type="AlphaFoldDB" id="A0AAV1CZL2"/>
<dbReference type="InterPro" id="IPR021640">
    <property type="entry name" value="Mediator_Med28"/>
</dbReference>
<evidence type="ECO:0000256" key="1">
    <source>
        <dbReference type="ARBA" id="ARBA00004123"/>
    </source>
</evidence>
<keyword evidence="5" id="KW-0804">Transcription</keyword>
<gene>
    <name evidence="7" type="ORF">OLC1_LOCUS9777</name>
</gene>
<dbReference type="EMBL" id="OX459120">
    <property type="protein sequence ID" value="CAI9099837.1"/>
    <property type="molecule type" value="Genomic_DNA"/>
</dbReference>
<evidence type="ECO:0000313" key="7">
    <source>
        <dbReference type="EMBL" id="CAI9099837.1"/>
    </source>
</evidence>
<comment type="similarity">
    <text evidence="2">Belongs to the Mediator complex subunit 28 family.</text>
</comment>
<dbReference type="GO" id="GO:0016592">
    <property type="term" value="C:mediator complex"/>
    <property type="evidence" value="ECO:0007669"/>
    <property type="project" value="InterPro"/>
</dbReference>
<dbReference type="PANTHER" id="PTHR39117">
    <property type="entry name" value="MEDIATOR OF RNA POLYMERASE II TRANSCRIPTION SUBUNIT 28"/>
    <property type="match status" value="1"/>
</dbReference>
<keyword evidence="6" id="KW-0539">Nucleus</keyword>
<dbReference type="GO" id="GO:0006355">
    <property type="term" value="P:regulation of DNA-templated transcription"/>
    <property type="evidence" value="ECO:0007669"/>
    <property type="project" value="InterPro"/>
</dbReference>
<evidence type="ECO:0000256" key="5">
    <source>
        <dbReference type="ARBA" id="ARBA00023163"/>
    </source>
</evidence>
<evidence type="ECO:0000256" key="3">
    <source>
        <dbReference type="ARBA" id="ARBA00023015"/>
    </source>
</evidence>
<reference evidence="7" key="1">
    <citation type="submission" date="2023-03" db="EMBL/GenBank/DDBJ databases">
        <authorList>
            <person name="Julca I."/>
        </authorList>
    </citation>
    <scope>NUCLEOTIDE SEQUENCE</scope>
</reference>
<feature type="non-terminal residue" evidence="7">
    <location>
        <position position="66"/>
    </location>
</feature>
<keyword evidence="8" id="KW-1185">Reference proteome</keyword>
<organism evidence="7 8">
    <name type="scientific">Oldenlandia corymbosa var. corymbosa</name>
    <dbReference type="NCBI Taxonomy" id="529605"/>
    <lineage>
        <taxon>Eukaryota</taxon>
        <taxon>Viridiplantae</taxon>
        <taxon>Streptophyta</taxon>
        <taxon>Embryophyta</taxon>
        <taxon>Tracheophyta</taxon>
        <taxon>Spermatophyta</taxon>
        <taxon>Magnoliopsida</taxon>
        <taxon>eudicotyledons</taxon>
        <taxon>Gunneridae</taxon>
        <taxon>Pentapetalae</taxon>
        <taxon>asterids</taxon>
        <taxon>lamiids</taxon>
        <taxon>Gentianales</taxon>
        <taxon>Rubiaceae</taxon>
        <taxon>Rubioideae</taxon>
        <taxon>Spermacoceae</taxon>
        <taxon>Hedyotis-Oldenlandia complex</taxon>
        <taxon>Oldenlandia</taxon>
    </lineage>
</organism>
<dbReference type="PANTHER" id="PTHR39117:SF1">
    <property type="entry name" value="MEDIATOR OF RNA POLYMERASE II TRANSCRIPTION SUBUNIT 28"/>
    <property type="match status" value="1"/>
</dbReference>
<comment type="subcellular location">
    <subcellularLocation>
        <location evidence="1">Nucleus</location>
    </subcellularLocation>
</comment>